<dbReference type="SUPFAM" id="SSF52540">
    <property type="entry name" value="P-loop containing nucleoside triphosphate hydrolases"/>
    <property type="match status" value="1"/>
</dbReference>
<dbReference type="GO" id="GO:0016887">
    <property type="term" value="F:ATP hydrolysis activity"/>
    <property type="evidence" value="ECO:0007669"/>
    <property type="project" value="InterPro"/>
</dbReference>
<evidence type="ECO:0000259" key="4">
    <source>
        <dbReference type="PROSITE" id="PS50893"/>
    </source>
</evidence>
<comment type="caution">
    <text evidence="5">The sequence shown here is derived from an EMBL/GenBank/DDBJ whole genome shotgun (WGS) entry which is preliminary data.</text>
</comment>
<dbReference type="RefSeq" id="WP_101539338.1">
    <property type="nucleotide sequence ID" value="NZ_PKGS01000001.1"/>
</dbReference>
<protein>
    <submittedName>
        <fullName evidence="5">Multidrug ABC transporter ATP-binding protein</fullName>
    </submittedName>
</protein>
<organism evidence="5 6">
    <name type="scientific">Anaerococcus octavius</name>
    <dbReference type="NCBI Taxonomy" id="54007"/>
    <lineage>
        <taxon>Bacteria</taxon>
        <taxon>Bacillati</taxon>
        <taxon>Bacillota</taxon>
        <taxon>Tissierellia</taxon>
        <taxon>Tissierellales</taxon>
        <taxon>Peptoniphilaceae</taxon>
        <taxon>Anaerococcus</taxon>
    </lineage>
</organism>
<gene>
    <name evidence="5" type="ORF">CYJ34_00230</name>
</gene>
<evidence type="ECO:0000256" key="2">
    <source>
        <dbReference type="ARBA" id="ARBA00022741"/>
    </source>
</evidence>
<evidence type="ECO:0000256" key="3">
    <source>
        <dbReference type="ARBA" id="ARBA00022840"/>
    </source>
</evidence>
<evidence type="ECO:0000256" key="1">
    <source>
        <dbReference type="ARBA" id="ARBA00022448"/>
    </source>
</evidence>
<dbReference type="GO" id="GO:0005524">
    <property type="term" value="F:ATP binding"/>
    <property type="evidence" value="ECO:0007669"/>
    <property type="project" value="UniProtKB-KW"/>
</dbReference>
<dbReference type="InterPro" id="IPR027417">
    <property type="entry name" value="P-loop_NTPase"/>
</dbReference>
<dbReference type="InterPro" id="IPR003593">
    <property type="entry name" value="AAA+_ATPase"/>
</dbReference>
<keyword evidence="3 5" id="KW-0067">ATP-binding</keyword>
<keyword evidence="2" id="KW-0547">Nucleotide-binding</keyword>
<dbReference type="CDD" id="cd03230">
    <property type="entry name" value="ABC_DR_subfamily_A"/>
    <property type="match status" value="1"/>
</dbReference>
<dbReference type="EMBL" id="PKGS01000001">
    <property type="protein sequence ID" value="PKZ17169.1"/>
    <property type="molecule type" value="Genomic_DNA"/>
</dbReference>
<dbReference type="Gene3D" id="3.40.50.300">
    <property type="entry name" value="P-loop containing nucleotide triphosphate hydrolases"/>
    <property type="match status" value="1"/>
</dbReference>
<dbReference type="SMART" id="SM00382">
    <property type="entry name" value="AAA"/>
    <property type="match status" value="1"/>
</dbReference>
<evidence type="ECO:0000313" key="5">
    <source>
        <dbReference type="EMBL" id="PKZ17169.1"/>
    </source>
</evidence>
<keyword evidence="6" id="KW-1185">Reference proteome</keyword>
<dbReference type="AlphaFoldDB" id="A0A2I1MAS1"/>
<sequence>MNFVEIKNISKSFGDHIIFDDVSLSIDQGQCVGFIGENGVGKSVLFKMIAGLVEVDKGQIYVKDQLVGRNENFPTNIGFFVNQPSFVDIFDGFENLKLLAEIKNSIDDKKIRDTMIAVGLDPDNKTKFKSYSTGMKQKLAIAQAIMEDQDLVLLDEPFNALDTKSNLEIINVINKLKEEDKTIFLTSHQEEYLRKLCNEIYLVNDNKIKRIDNKI</sequence>
<dbReference type="PANTHER" id="PTHR42939:SF1">
    <property type="entry name" value="ABC TRANSPORTER ATP-BINDING PROTEIN ALBC-RELATED"/>
    <property type="match status" value="1"/>
</dbReference>
<name>A0A2I1MAS1_9FIRM</name>
<accession>A0A2I1MAS1</accession>
<keyword evidence="1" id="KW-0813">Transport</keyword>
<dbReference type="PROSITE" id="PS50893">
    <property type="entry name" value="ABC_TRANSPORTER_2"/>
    <property type="match status" value="1"/>
</dbReference>
<proteinExistence type="predicted"/>
<dbReference type="Pfam" id="PF00005">
    <property type="entry name" value="ABC_tran"/>
    <property type="match status" value="1"/>
</dbReference>
<dbReference type="InterPro" id="IPR003439">
    <property type="entry name" value="ABC_transporter-like_ATP-bd"/>
</dbReference>
<evidence type="ECO:0000313" key="6">
    <source>
        <dbReference type="Proteomes" id="UP000234335"/>
    </source>
</evidence>
<reference evidence="5 6" key="1">
    <citation type="submission" date="2017-12" db="EMBL/GenBank/DDBJ databases">
        <title>Phylogenetic diversity of female urinary microbiome.</title>
        <authorList>
            <person name="Thomas-White K."/>
            <person name="Wolfe A.J."/>
        </authorList>
    </citation>
    <scope>NUCLEOTIDE SEQUENCE [LARGE SCALE GENOMIC DNA]</scope>
    <source>
        <strain evidence="5 6">UMB0119</strain>
    </source>
</reference>
<feature type="domain" description="ABC transporter" evidence="4">
    <location>
        <begin position="4"/>
        <end position="215"/>
    </location>
</feature>
<dbReference type="Proteomes" id="UP000234335">
    <property type="component" value="Unassembled WGS sequence"/>
</dbReference>
<dbReference type="InterPro" id="IPR051782">
    <property type="entry name" value="ABC_Transporter_VariousFunc"/>
</dbReference>
<dbReference type="PANTHER" id="PTHR42939">
    <property type="entry name" value="ABC TRANSPORTER ATP-BINDING PROTEIN ALBC-RELATED"/>
    <property type="match status" value="1"/>
</dbReference>